<organism evidence="3 4">
    <name type="scientific">Leishmania lindenbergi</name>
    <dbReference type="NCBI Taxonomy" id="651832"/>
    <lineage>
        <taxon>Eukaryota</taxon>
        <taxon>Discoba</taxon>
        <taxon>Euglenozoa</taxon>
        <taxon>Kinetoplastea</taxon>
        <taxon>Metakinetoplastina</taxon>
        <taxon>Trypanosomatida</taxon>
        <taxon>Trypanosomatidae</taxon>
        <taxon>Leishmaniinae</taxon>
        <taxon>Leishmania</taxon>
    </lineage>
</organism>
<feature type="compositionally biased region" description="Basic and acidic residues" evidence="1">
    <location>
        <begin position="916"/>
        <end position="929"/>
    </location>
</feature>
<comment type="caution">
    <text evidence="3">The sequence shown here is derived from an EMBL/GenBank/DDBJ whole genome shotgun (WGS) entry which is preliminary data.</text>
</comment>
<reference evidence="3 4" key="1">
    <citation type="submission" date="2024-02" db="EMBL/GenBank/DDBJ databases">
        <title>FIRST GENOME SEQUENCES OF Leishmania (Viannia) shawi, Leishmania (Viannia) lindenbergi AND Leishmania (Viannia) utingensis.</title>
        <authorList>
            <person name="Resadore F."/>
            <person name="Custodio M.G.F."/>
            <person name="Boite M.C."/>
            <person name="Cupolillo E."/>
            <person name="Ferreira G.E.M."/>
        </authorList>
    </citation>
    <scope>NUCLEOTIDE SEQUENCE [LARGE SCALE GENOMIC DNA]</scope>
    <source>
        <strain evidence="3 4">MHOM/BR/1966/M15733</strain>
    </source>
</reference>
<feature type="region of interest" description="Disordered" evidence="1">
    <location>
        <begin position="612"/>
        <end position="631"/>
    </location>
</feature>
<feature type="region of interest" description="Disordered" evidence="1">
    <location>
        <begin position="914"/>
        <end position="946"/>
    </location>
</feature>
<dbReference type="PANTHER" id="PTHR24567:SF26">
    <property type="entry name" value="REGULATORY PROTEIN YEIL"/>
    <property type="match status" value="1"/>
</dbReference>
<accession>A0AAW3A1Q4</accession>
<protein>
    <recommendedName>
        <fullName evidence="2">Cyclic nucleotide-binding domain-containing protein</fullName>
    </recommendedName>
</protein>
<dbReference type="AlphaFoldDB" id="A0AAW3A1Q4"/>
<dbReference type="InterPro" id="IPR050397">
    <property type="entry name" value="Env_Response_Regulators"/>
</dbReference>
<feature type="compositionally biased region" description="Gly residues" evidence="1">
    <location>
        <begin position="618"/>
        <end position="627"/>
    </location>
</feature>
<feature type="compositionally biased region" description="Polar residues" evidence="1">
    <location>
        <begin position="217"/>
        <end position="226"/>
    </location>
</feature>
<dbReference type="InterPro" id="IPR000595">
    <property type="entry name" value="cNMP-bd_dom"/>
</dbReference>
<dbReference type="EMBL" id="JBAMZK010000034">
    <property type="protein sequence ID" value="KAL0496921.1"/>
    <property type="molecule type" value="Genomic_DNA"/>
</dbReference>
<dbReference type="Proteomes" id="UP001500131">
    <property type="component" value="Unassembled WGS sequence"/>
</dbReference>
<dbReference type="PROSITE" id="PS50042">
    <property type="entry name" value="CNMP_BINDING_3"/>
    <property type="match status" value="1"/>
</dbReference>
<dbReference type="PANTHER" id="PTHR24567">
    <property type="entry name" value="CRP FAMILY TRANSCRIPTIONAL REGULATORY PROTEIN"/>
    <property type="match status" value="1"/>
</dbReference>
<feature type="domain" description="Cyclic nucleotide-binding" evidence="2">
    <location>
        <begin position="673"/>
        <end position="805"/>
    </location>
</feature>
<sequence length="960" mass="102944">MSVSDLVPKLPSGQQMVENGLPTAVQEQLRAIALQVLQRLFVPILRRHHLRKARLALTHELLSSHVSLQEVEAAAFSALQYTSYLGAVTRDFYTRADGSRFSTLGGTAEAEAAAVVVPSLDAATGAAIRDTVRDILNSSYVQLSVHLQDEILEWEWEPASEVLVLVGGSLERRGTAVALKATTSAGGLPNISPGVSVLCSRRASAMAGYGFSRRDSATTGGASQLGTARRASATMHLSTSSHGGSVGGSFAVRPTSAFVRRSLTDFGQDHAACASAMGGTAGAPTTPNSAVLRAPPSAPAPADAGVEFLTAPQVLGELACIGNFPYCAALCVSSPTAVILRMPKVIYCYMVSECASSAGQQRLLVEAMQMRERLLPYFAPLTRARLQICPLLTRLRTEYLEHIRDLMIPRVYAAGMECGEKEQPTHIFFIRRGVVQMQREASVPGNDSGAPSRNNSEPASPIAATPAATPYTNFSLEFPRNRSVLVEGHTYGETSCILADTVSDRYTAVTHVDMYLLPFQVLIQLMKQEPEVHSAIYHSAQEFSYLRDKEWAGVLFGPRLVGVKLSGVHGVVPAEGMLALMATATHERVSGGGPRDYRGKALAESTFSVDHLSHGSARRGGGGGGGHRSSAPARRVTIFEEALNSGGTGDRAGSGVGGANVLPLTGGRVSSALLNAMEQMPLVSLLPSATRDFYRACTQQWHCVPYKKGDVIVTSGEECNRLLLFFEGRAGIVMNAPLLHDEMRSGPFGRADIASASPAAVCPIPPGHVVGYTCVRRHRWTRSIVALDNVVEVWEMHRNAFVQLLRTHGLERGMQAATLQVLQPLAPQERLAVLDYQPLLHPMPSSLWREQAVPNVHPVVVTNESAVCFPVWREGDFPLDRHQSVMDTTARAGSAGARRATLLSASSMKVASVANERQRSASRLEDSTHLRSRHSGSAAGMAEVESTSRHHFIAQLAGAV</sequence>
<evidence type="ECO:0000313" key="4">
    <source>
        <dbReference type="Proteomes" id="UP001500131"/>
    </source>
</evidence>
<dbReference type="InterPro" id="IPR018490">
    <property type="entry name" value="cNMP-bd_dom_sf"/>
</dbReference>
<dbReference type="InterPro" id="IPR018488">
    <property type="entry name" value="cNMP-bd_CS"/>
</dbReference>
<name>A0AAW3A1Q4_9TRYP</name>
<dbReference type="SUPFAM" id="SSF51206">
    <property type="entry name" value="cAMP-binding domain-like"/>
    <property type="match status" value="2"/>
</dbReference>
<proteinExistence type="predicted"/>
<dbReference type="PROSITE" id="PS00888">
    <property type="entry name" value="CNMP_BINDING_1"/>
    <property type="match status" value="1"/>
</dbReference>
<dbReference type="InterPro" id="IPR014710">
    <property type="entry name" value="RmlC-like_jellyroll"/>
</dbReference>
<gene>
    <name evidence="3" type="ORF">Q4I31_006760</name>
</gene>
<evidence type="ECO:0000259" key="2">
    <source>
        <dbReference type="PROSITE" id="PS50042"/>
    </source>
</evidence>
<feature type="region of interest" description="Disordered" evidence="1">
    <location>
        <begin position="215"/>
        <end position="240"/>
    </location>
</feature>
<dbReference type="Gene3D" id="2.60.120.10">
    <property type="entry name" value="Jelly Rolls"/>
    <property type="match status" value="2"/>
</dbReference>
<dbReference type="GO" id="GO:0005829">
    <property type="term" value="C:cytosol"/>
    <property type="evidence" value="ECO:0007669"/>
    <property type="project" value="TreeGrafter"/>
</dbReference>
<evidence type="ECO:0000313" key="3">
    <source>
        <dbReference type="EMBL" id="KAL0496921.1"/>
    </source>
</evidence>
<feature type="region of interest" description="Disordered" evidence="1">
    <location>
        <begin position="440"/>
        <end position="463"/>
    </location>
</feature>
<keyword evidence="4" id="KW-1185">Reference proteome</keyword>
<dbReference type="GO" id="GO:0003700">
    <property type="term" value="F:DNA-binding transcription factor activity"/>
    <property type="evidence" value="ECO:0007669"/>
    <property type="project" value="TreeGrafter"/>
</dbReference>
<evidence type="ECO:0000256" key="1">
    <source>
        <dbReference type="SAM" id="MobiDB-lite"/>
    </source>
</evidence>